<accession>A0A5D0GHL9</accession>
<sequence length="392" mass="45468">MKSKGIKISMKILLIGEFSRLHNSLKEGLQQLGHEVVLVGNGDLFKKFPVDINLSVKVFNNPILLFFRKGIHKLTKFDIADFEVAYKFKKALKQLHNFDVVQLINEDALSIHPKLQILLLRKLITQNKNLFLMSCGDDYSNISYYLKEKETYSILTPYLNNTALKKQFYYCLKYVSPTYKKLHDFIYKHSCGVIASDIDYHIPLKNNKAYLGLIPNPINTDKIVFHPLEIENKIHIFHGINTLSQVKKGSVFFEESLEIIQKKHPNKVAIHTTHNLPYKQYIDVYNQAHIVLDQVYSFDQGYNALEAMAKGKVVFTGAEKEWLDFYNLKENTIAINALPKASQVIKNLEWLIENPNKLVEISNNARAFIEKEHNYITIAKKYLQVWEENSKD</sequence>
<protein>
    <submittedName>
        <fullName evidence="2">Glycosyltransferase</fullName>
    </submittedName>
</protein>
<evidence type="ECO:0000313" key="3">
    <source>
        <dbReference type="Proteomes" id="UP000324550"/>
    </source>
</evidence>
<proteinExistence type="predicted"/>
<keyword evidence="2" id="KW-0808">Transferase</keyword>
<dbReference type="AlphaFoldDB" id="A0A5D0GHL9"/>
<feature type="domain" description="Spore protein YkvP/CgeB glycosyl transferase-like" evidence="1">
    <location>
        <begin position="269"/>
        <end position="383"/>
    </location>
</feature>
<dbReference type="GO" id="GO:0016740">
    <property type="term" value="F:transferase activity"/>
    <property type="evidence" value="ECO:0007669"/>
    <property type="project" value="UniProtKB-KW"/>
</dbReference>
<comment type="caution">
    <text evidence="2">The sequence shown here is derived from an EMBL/GenBank/DDBJ whole genome shotgun (WGS) entry which is preliminary data.</text>
</comment>
<dbReference type="OrthoDB" id="6638088at2"/>
<dbReference type="Proteomes" id="UP000324550">
    <property type="component" value="Unassembled WGS sequence"/>
</dbReference>
<dbReference type="EMBL" id="VSFC01000019">
    <property type="protein sequence ID" value="TYA58291.1"/>
    <property type="molecule type" value="Genomic_DNA"/>
</dbReference>
<evidence type="ECO:0000259" key="1">
    <source>
        <dbReference type="Pfam" id="PF13524"/>
    </source>
</evidence>
<gene>
    <name evidence="2" type="ORF">FVF61_03705</name>
</gene>
<evidence type="ECO:0000313" key="2">
    <source>
        <dbReference type="EMBL" id="TYA58291.1"/>
    </source>
</evidence>
<dbReference type="SUPFAM" id="SSF53756">
    <property type="entry name" value="UDP-Glycosyltransferase/glycogen phosphorylase"/>
    <property type="match status" value="1"/>
</dbReference>
<reference evidence="2 3" key="1">
    <citation type="submission" date="2019-08" db="EMBL/GenBank/DDBJ databases">
        <title>Formosa sediminis sp. nov., isolated from marine sediment.</title>
        <authorList>
            <person name="Cao W.R."/>
        </authorList>
    </citation>
    <scope>NUCLEOTIDE SEQUENCE [LARGE SCALE GENOMIC DNA]</scope>
    <source>
        <strain evidence="2 3">1494</strain>
    </source>
</reference>
<dbReference type="Pfam" id="PF13524">
    <property type="entry name" value="Glyco_trans_1_2"/>
    <property type="match status" value="1"/>
</dbReference>
<organism evidence="2 3">
    <name type="scientific">Formosa maritima</name>
    <dbReference type="NCBI Taxonomy" id="2592046"/>
    <lineage>
        <taxon>Bacteria</taxon>
        <taxon>Pseudomonadati</taxon>
        <taxon>Bacteroidota</taxon>
        <taxon>Flavobacteriia</taxon>
        <taxon>Flavobacteriales</taxon>
        <taxon>Flavobacteriaceae</taxon>
        <taxon>Formosa</taxon>
    </lineage>
</organism>
<dbReference type="Gene3D" id="3.40.50.2000">
    <property type="entry name" value="Glycogen Phosphorylase B"/>
    <property type="match status" value="1"/>
</dbReference>
<dbReference type="InterPro" id="IPR055259">
    <property type="entry name" value="YkvP/CgeB_Glyco_trans-like"/>
</dbReference>
<name>A0A5D0GHL9_9FLAO</name>
<keyword evidence="3" id="KW-1185">Reference proteome</keyword>